<keyword evidence="4" id="KW-0964">Secreted</keyword>
<gene>
    <name evidence="6" type="ORF">JCM17846_27540</name>
</gene>
<name>A0A5A7NA01_9PROT</name>
<evidence type="ECO:0000256" key="1">
    <source>
        <dbReference type="ARBA" id="ARBA00008725"/>
    </source>
</evidence>
<keyword evidence="4" id="KW-0592">Phosphate transport</keyword>
<dbReference type="Gene3D" id="3.40.190.10">
    <property type="entry name" value="Periplasmic binding protein-like II"/>
    <property type="match status" value="2"/>
</dbReference>
<evidence type="ECO:0000256" key="2">
    <source>
        <dbReference type="ARBA" id="ARBA00022448"/>
    </source>
</evidence>
<comment type="similarity">
    <text evidence="1 4">Belongs to the PstS family.</text>
</comment>
<protein>
    <recommendedName>
        <fullName evidence="4">Phosphate-binding protein</fullName>
    </recommendedName>
</protein>
<dbReference type="RefSeq" id="WP_313981931.1">
    <property type="nucleotide sequence ID" value="NZ_BKCN01000017.1"/>
</dbReference>
<dbReference type="GO" id="GO:0042597">
    <property type="term" value="C:periplasmic space"/>
    <property type="evidence" value="ECO:0007669"/>
    <property type="project" value="UniProtKB-SubCell"/>
</dbReference>
<dbReference type="SUPFAM" id="SSF53850">
    <property type="entry name" value="Periplasmic binding protein-like II"/>
    <property type="match status" value="1"/>
</dbReference>
<dbReference type="NCBIfam" id="TIGR02136">
    <property type="entry name" value="ptsS_2"/>
    <property type="match status" value="1"/>
</dbReference>
<dbReference type="PANTHER" id="PTHR30570">
    <property type="entry name" value="PERIPLASMIC PHOSPHATE BINDING COMPONENT OF PHOSPHATE ABC TRANSPORTER"/>
    <property type="match status" value="1"/>
</dbReference>
<dbReference type="AlphaFoldDB" id="A0A5A7NA01"/>
<dbReference type="Proteomes" id="UP000324996">
    <property type="component" value="Unassembled WGS sequence"/>
</dbReference>
<dbReference type="GO" id="GO:0042301">
    <property type="term" value="F:phosphate ion binding"/>
    <property type="evidence" value="ECO:0007669"/>
    <property type="project" value="UniProtKB-UniRule"/>
</dbReference>
<keyword evidence="2 4" id="KW-0813">Transport</keyword>
<evidence type="ECO:0000256" key="3">
    <source>
        <dbReference type="ARBA" id="ARBA00022729"/>
    </source>
</evidence>
<comment type="function">
    <text evidence="4">Involved in the system for phosphate transport across the cytoplasmic membrane.</text>
</comment>
<comment type="subcellular location">
    <subcellularLocation>
        <location evidence="4">Periplasm</location>
    </subcellularLocation>
    <subcellularLocation>
        <location evidence="4">Secreted</location>
    </subcellularLocation>
</comment>
<comment type="caution">
    <text evidence="6">The sequence shown here is derived from an EMBL/GenBank/DDBJ whole genome shotgun (WGS) entry which is preliminary data.</text>
</comment>
<organism evidence="6 7">
    <name type="scientific">Iodidimonas nitroreducens</name>
    <dbReference type="NCBI Taxonomy" id="1236968"/>
    <lineage>
        <taxon>Bacteria</taxon>
        <taxon>Pseudomonadati</taxon>
        <taxon>Pseudomonadota</taxon>
        <taxon>Alphaproteobacteria</taxon>
        <taxon>Iodidimonadales</taxon>
        <taxon>Iodidimonadaceae</taxon>
        <taxon>Iodidimonas</taxon>
    </lineage>
</organism>
<dbReference type="PANTHER" id="PTHR30570:SF1">
    <property type="entry name" value="PHOSPHATE-BINDING PROTEIN PSTS"/>
    <property type="match status" value="1"/>
</dbReference>
<feature type="signal peptide" evidence="4">
    <location>
        <begin position="1"/>
        <end position="22"/>
    </location>
</feature>
<keyword evidence="4" id="KW-0574">Periplasm</keyword>
<evidence type="ECO:0000313" key="7">
    <source>
        <dbReference type="Proteomes" id="UP000324996"/>
    </source>
</evidence>
<reference evidence="6 7" key="1">
    <citation type="submission" date="2019-09" db="EMBL/GenBank/DDBJ databases">
        <title>NBRP : Genome information of microbial organism related human and environment.</title>
        <authorList>
            <person name="Hattori M."/>
            <person name="Oshima K."/>
            <person name="Inaba H."/>
            <person name="Suda W."/>
            <person name="Sakamoto M."/>
            <person name="Iino T."/>
            <person name="Kitahara M."/>
            <person name="Oshida Y."/>
            <person name="Iida T."/>
            <person name="Kudo T."/>
            <person name="Itoh T."/>
            <person name="Ohkuma M."/>
        </authorList>
    </citation>
    <scope>NUCLEOTIDE SEQUENCE [LARGE SCALE GENOMIC DNA]</scope>
    <source>
        <strain evidence="6 7">Q-1</strain>
    </source>
</reference>
<keyword evidence="7" id="KW-1185">Reference proteome</keyword>
<proteinExistence type="inferred from homology"/>
<dbReference type="GO" id="GO:0007155">
    <property type="term" value="P:cell adhesion"/>
    <property type="evidence" value="ECO:0007669"/>
    <property type="project" value="UniProtKB-UniRule"/>
</dbReference>
<accession>A0A5A7NA01</accession>
<dbReference type="InterPro" id="IPR050811">
    <property type="entry name" value="Phosphate_ABC_transporter"/>
</dbReference>
<dbReference type="GO" id="GO:0005576">
    <property type="term" value="C:extracellular region"/>
    <property type="evidence" value="ECO:0007669"/>
    <property type="project" value="UniProtKB-SubCell"/>
</dbReference>
<feature type="domain" description="PBP" evidence="5">
    <location>
        <begin position="22"/>
        <end position="247"/>
    </location>
</feature>
<evidence type="ECO:0000259" key="5">
    <source>
        <dbReference type="Pfam" id="PF12849"/>
    </source>
</evidence>
<feature type="chain" id="PRO_5027147491" description="Phosphate-binding protein" evidence="4">
    <location>
        <begin position="23"/>
        <end position="260"/>
    </location>
</feature>
<dbReference type="EMBL" id="BKCN01000017">
    <property type="protein sequence ID" value="GER05072.1"/>
    <property type="molecule type" value="Genomic_DNA"/>
</dbReference>
<keyword evidence="3 4" id="KW-0732">Signal</keyword>
<dbReference type="CDD" id="cd13654">
    <property type="entry name" value="PBP2_phosphate_like_2"/>
    <property type="match status" value="1"/>
</dbReference>
<dbReference type="InterPro" id="IPR011862">
    <property type="entry name" value="Phos-bd"/>
</dbReference>
<dbReference type="Pfam" id="PF12849">
    <property type="entry name" value="PBP_like_2"/>
    <property type="match status" value="1"/>
</dbReference>
<dbReference type="GO" id="GO:0006817">
    <property type="term" value="P:phosphate ion transport"/>
    <property type="evidence" value="ECO:0007669"/>
    <property type="project" value="UniProtKB-UniRule"/>
</dbReference>
<sequence length="260" mass="28420">MKAVSILMSAALGVTASWSAMAQQMVRIDGSSTVFPIIEAVAEEFQIEYRGNYRVTVGVSGTGGGFKKFCRGEVDLTNASRPIRNEEMALCVENGIDFIEMPVALDALAIAVNPRNDWVDYLTIAELKKMWEPEAQGRINNWNQIRESFPDRALELFGAGADSGTYDYFTQAVVGREHASRGDFTASEDDNVLVMGVANTTSALGFFGFAYLDENRNKLKPIPISYQGGAPVLPSIETAKNGTYQLVPAFVRLCQCGCCR</sequence>
<dbReference type="InterPro" id="IPR024370">
    <property type="entry name" value="PBP_domain"/>
</dbReference>
<evidence type="ECO:0000313" key="6">
    <source>
        <dbReference type="EMBL" id="GER05072.1"/>
    </source>
</evidence>
<evidence type="ECO:0000256" key="4">
    <source>
        <dbReference type="RuleBase" id="RU367119"/>
    </source>
</evidence>